<protein>
    <submittedName>
        <fullName evidence="2">SAM-dependent methyltransferase</fullName>
    </submittedName>
</protein>
<dbReference type="CDD" id="cd02440">
    <property type="entry name" value="AdoMet_MTases"/>
    <property type="match status" value="1"/>
</dbReference>
<keyword evidence="2" id="KW-0808">Transferase</keyword>
<organism evidence="2 3">
    <name type="scientific">Arcanobacterium wilhelmae</name>
    <dbReference type="NCBI Taxonomy" id="1803177"/>
    <lineage>
        <taxon>Bacteria</taxon>
        <taxon>Bacillati</taxon>
        <taxon>Actinomycetota</taxon>
        <taxon>Actinomycetes</taxon>
        <taxon>Actinomycetales</taxon>
        <taxon>Actinomycetaceae</taxon>
        <taxon>Arcanobacterium</taxon>
    </lineage>
</organism>
<dbReference type="SUPFAM" id="SSF53335">
    <property type="entry name" value="S-adenosyl-L-methionine-dependent methyltransferases"/>
    <property type="match status" value="1"/>
</dbReference>
<feature type="domain" description="Methyltransferase type 11" evidence="1">
    <location>
        <begin position="69"/>
        <end position="163"/>
    </location>
</feature>
<gene>
    <name evidence="2" type="ORF">J2S49_000057</name>
</gene>
<evidence type="ECO:0000313" key="2">
    <source>
        <dbReference type="EMBL" id="MDP9799981.1"/>
    </source>
</evidence>
<dbReference type="RefSeq" id="WP_278057389.1">
    <property type="nucleotide sequence ID" value="NZ_CP121247.1"/>
</dbReference>
<dbReference type="EMBL" id="JAUSQW010000001">
    <property type="protein sequence ID" value="MDP9799981.1"/>
    <property type="molecule type" value="Genomic_DNA"/>
</dbReference>
<dbReference type="InterPro" id="IPR029063">
    <property type="entry name" value="SAM-dependent_MTases_sf"/>
</dbReference>
<dbReference type="PANTHER" id="PTHR43591">
    <property type="entry name" value="METHYLTRANSFERASE"/>
    <property type="match status" value="1"/>
</dbReference>
<accession>A0ABT9N999</accession>
<name>A0ABT9N999_9ACTO</name>
<evidence type="ECO:0000313" key="3">
    <source>
        <dbReference type="Proteomes" id="UP001235966"/>
    </source>
</evidence>
<keyword evidence="2" id="KW-0489">Methyltransferase</keyword>
<dbReference type="InterPro" id="IPR013216">
    <property type="entry name" value="Methyltransf_11"/>
</dbReference>
<evidence type="ECO:0000259" key="1">
    <source>
        <dbReference type="Pfam" id="PF08241"/>
    </source>
</evidence>
<keyword evidence="3" id="KW-1185">Reference proteome</keyword>
<dbReference type="GO" id="GO:0032259">
    <property type="term" value="P:methylation"/>
    <property type="evidence" value="ECO:0007669"/>
    <property type="project" value="UniProtKB-KW"/>
</dbReference>
<dbReference type="PANTHER" id="PTHR43591:SF110">
    <property type="entry name" value="RHODANESE DOMAIN-CONTAINING PROTEIN"/>
    <property type="match status" value="1"/>
</dbReference>
<dbReference type="Gene3D" id="3.40.50.150">
    <property type="entry name" value="Vaccinia Virus protein VP39"/>
    <property type="match status" value="1"/>
</dbReference>
<dbReference type="Pfam" id="PF08241">
    <property type="entry name" value="Methyltransf_11"/>
    <property type="match status" value="1"/>
</dbReference>
<dbReference type="Proteomes" id="UP001235966">
    <property type="component" value="Unassembled WGS sequence"/>
</dbReference>
<proteinExistence type="predicted"/>
<dbReference type="GO" id="GO:0008168">
    <property type="term" value="F:methyltransferase activity"/>
    <property type="evidence" value="ECO:0007669"/>
    <property type="project" value="UniProtKB-KW"/>
</dbReference>
<sequence>MDAGRTPLRTTDSPLEANRTWWTNHAGEYLAQHGPTLGDSDFIWGPEGLREAEIELIAPPQELPDHHILEVGAGAAQCSRYLASLGADVVATDLAPGMVTAARELNSRTGVEFPVIEADALTLPFPDGEFDTVFTSFGVIPFVPDLSELHREIARVLSDGGRWIYSALHPARWMFPDDPTAAGMTVRNSYFDATPYQERDGGRLAYVEFHHTFSAHINALTDAGFIVDEVIEPTWPAGRDVVWGGWGPERSPYIPGTLIIASHLPDVVARG</sequence>
<comment type="caution">
    <text evidence="2">The sequence shown here is derived from an EMBL/GenBank/DDBJ whole genome shotgun (WGS) entry which is preliminary data.</text>
</comment>
<reference evidence="2 3" key="1">
    <citation type="submission" date="2023-07" db="EMBL/GenBank/DDBJ databases">
        <title>Sequencing the genomes of 1000 actinobacteria strains.</title>
        <authorList>
            <person name="Klenk H.-P."/>
        </authorList>
    </citation>
    <scope>NUCLEOTIDE SEQUENCE [LARGE SCALE GENOMIC DNA]</scope>
    <source>
        <strain evidence="2 3">DSM 102162</strain>
    </source>
</reference>